<comment type="caution">
    <text evidence="3">The sequence shown here is derived from an EMBL/GenBank/DDBJ whole genome shotgun (WGS) entry which is preliminary data.</text>
</comment>
<keyword evidence="2" id="KW-0812">Transmembrane</keyword>
<name>A0A0G1R2M1_9BACT</name>
<reference evidence="3 4" key="1">
    <citation type="journal article" date="2015" name="Nature">
        <title>rRNA introns, odd ribosomes, and small enigmatic genomes across a large radiation of phyla.</title>
        <authorList>
            <person name="Brown C.T."/>
            <person name="Hug L.A."/>
            <person name="Thomas B.C."/>
            <person name="Sharon I."/>
            <person name="Castelle C.J."/>
            <person name="Singh A."/>
            <person name="Wilkins M.J."/>
            <person name="Williams K.H."/>
            <person name="Banfield J.F."/>
        </authorList>
    </citation>
    <scope>NUCLEOTIDE SEQUENCE [LARGE SCALE GENOMIC DNA]</scope>
</reference>
<organism evidence="3 4">
    <name type="scientific">Candidatus Jorgensenbacteria bacterium GW2011_GWA2_45_9</name>
    <dbReference type="NCBI Taxonomy" id="1618663"/>
    <lineage>
        <taxon>Bacteria</taxon>
        <taxon>Candidatus Joergenseniibacteriota</taxon>
    </lineage>
</organism>
<accession>A0A0G1R2M1</accession>
<dbReference type="Proteomes" id="UP000034727">
    <property type="component" value="Unassembled WGS sequence"/>
</dbReference>
<sequence>MKTEKKFFLEPEDGPETARQCILESEGSAVIINIPKKSVIGKKAQNFRELKDLCDEAGKELAIESTDDHILELAAETGIRAVNPVWRVRERAVSDIIPVSSAVPKKPAAGDETEAVLIPGKYEAAAKPDVSVIFASKARAEENKNKIKSKKEKARETFFTESADEEENAPEKNNRREKTRKFKKNAGKKIIFASSALIIVLAAVFIVFFALPKANITIVLKKIPVSFNESVEISSVVTAADISTPGKTRVPGEFFDAKKNTFAELSSDEKKYTEEKARGFLTVYNSWSSAPQALVETTRFESPGGIIFRLDKAVTVPGAKTENGKLAPSQIDVAVTADKAGPSSNLSPQKNWTVPGFKDTSRFNGFSAENKNAMSGGFAGDAPVVSNDSKQASLKQAEEMLKGLLSGEMSVLMSDDLKIIKGTDSFQITKNELQPSKSNPGGFGIFVEGEMKRMVFKESTLENAIFEKYGAPYFDEGYDSPFSFSLLYGTSTVDFENKKITVPVSGLIEYAIRLDKDILIENLKGKSESELRQIIFSLQGVENATISLWPFWVKTVPSSSSKIKIEIK</sequence>
<gene>
    <name evidence="3" type="ORF">UX22_C0012G0024</name>
</gene>
<dbReference type="EMBL" id="LCLJ01000012">
    <property type="protein sequence ID" value="KKU15105.1"/>
    <property type="molecule type" value="Genomic_DNA"/>
</dbReference>
<keyword evidence="2" id="KW-0472">Membrane</keyword>
<protein>
    <recommendedName>
        <fullName evidence="5">Baseplate protein J-like domain-containing protein</fullName>
    </recommendedName>
</protein>
<dbReference type="AlphaFoldDB" id="A0A0G1R2M1"/>
<evidence type="ECO:0000256" key="1">
    <source>
        <dbReference type="SAM" id="MobiDB-lite"/>
    </source>
</evidence>
<evidence type="ECO:0000256" key="2">
    <source>
        <dbReference type="SAM" id="Phobius"/>
    </source>
</evidence>
<proteinExistence type="predicted"/>
<feature type="transmembrane region" description="Helical" evidence="2">
    <location>
        <begin position="190"/>
        <end position="211"/>
    </location>
</feature>
<feature type="region of interest" description="Disordered" evidence="1">
    <location>
        <begin position="144"/>
        <end position="180"/>
    </location>
</feature>
<evidence type="ECO:0000313" key="4">
    <source>
        <dbReference type="Proteomes" id="UP000034727"/>
    </source>
</evidence>
<evidence type="ECO:0008006" key="5">
    <source>
        <dbReference type="Google" id="ProtNLM"/>
    </source>
</evidence>
<evidence type="ECO:0000313" key="3">
    <source>
        <dbReference type="EMBL" id="KKU15105.1"/>
    </source>
</evidence>
<keyword evidence="2" id="KW-1133">Transmembrane helix</keyword>